<dbReference type="Proteomes" id="UP000001555">
    <property type="component" value="Unassembled WGS sequence"/>
</dbReference>
<dbReference type="EnsemblMetazoa" id="ISCW008449-RA">
    <property type="protein sequence ID" value="ISCW008449-PA"/>
    <property type="gene ID" value="ISCW008449"/>
</dbReference>
<reference evidence="1" key="2">
    <citation type="submission" date="2020-05" db="UniProtKB">
        <authorList>
            <consortium name="EnsemblMetazoa"/>
        </authorList>
    </citation>
    <scope>IDENTIFICATION</scope>
    <source>
        <strain evidence="1">wikel</strain>
    </source>
</reference>
<name>A0A1S4L402_IXOSC</name>
<accession>A0A1S4L402</accession>
<sequence>SRVDKDGQRDTLFLDFAEEFDRVFHSKLHNKLKHIRNNDKILTWLEAYLFGRKQFVQLNSTMPVR</sequence>
<dbReference type="AlphaFoldDB" id="A0A1S4L402"/>
<dbReference type="InParanoid" id="A0A1S4L402"/>
<protein>
    <recommendedName>
        <fullName evidence="3">Reverse transcriptase</fullName>
    </recommendedName>
</protein>
<dbReference type="EMBL" id="ABJB011036505">
    <property type="status" value="NOT_ANNOTATED_CDS"/>
    <property type="molecule type" value="Genomic_DNA"/>
</dbReference>
<organism evidence="1 2">
    <name type="scientific">Ixodes scapularis</name>
    <name type="common">Black-legged tick</name>
    <name type="synonym">Deer tick</name>
    <dbReference type="NCBI Taxonomy" id="6945"/>
    <lineage>
        <taxon>Eukaryota</taxon>
        <taxon>Metazoa</taxon>
        <taxon>Ecdysozoa</taxon>
        <taxon>Arthropoda</taxon>
        <taxon>Chelicerata</taxon>
        <taxon>Arachnida</taxon>
        <taxon>Acari</taxon>
        <taxon>Parasitiformes</taxon>
        <taxon>Ixodida</taxon>
        <taxon>Ixodoidea</taxon>
        <taxon>Ixodidae</taxon>
        <taxon>Ixodinae</taxon>
        <taxon>Ixodes</taxon>
    </lineage>
</organism>
<reference evidence="2" key="1">
    <citation type="submission" date="2008-03" db="EMBL/GenBank/DDBJ databases">
        <title>Annotation of Ixodes scapularis.</title>
        <authorList>
            <consortium name="Ixodes scapularis Genome Project Consortium"/>
            <person name="Caler E."/>
            <person name="Hannick L.I."/>
            <person name="Bidwell S."/>
            <person name="Joardar V."/>
            <person name="Thiagarajan M."/>
            <person name="Amedeo P."/>
            <person name="Galinsky K.J."/>
            <person name="Schobel S."/>
            <person name="Inman J."/>
            <person name="Hostetler J."/>
            <person name="Miller J."/>
            <person name="Hammond M."/>
            <person name="Megy K."/>
            <person name="Lawson D."/>
            <person name="Kodira C."/>
            <person name="Sutton G."/>
            <person name="Meyer J."/>
            <person name="Hill C.A."/>
            <person name="Birren B."/>
            <person name="Nene V."/>
            <person name="Collins F."/>
            <person name="Alarcon-Chaidez F."/>
            <person name="Wikel S."/>
            <person name="Strausberg R."/>
        </authorList>
    </citation>
    <scope>NUCLEOTIDE SEQUENCE [LARGE SCALE GENOMIC DNA]</scope>
    <source>
        <strain evidence="2">Wikel</strain>
    </source>
</reference>
<evidence type="ECO:0000313" key="1">
    <source>
        <dbReference type="EnsemblMetazoa" id="ISCW008449-PA"/>
    </source>
</evidence>
<dbReference type="VEuPathDB" id="VectorBase:ISCW008449"/>
<evidence type="ECO:0000313" key="2">
    <source>
        <dbReference type="Proteomes" id="UP000001555"/>
    </source>
</evidence>
<keyword evidence="2" id="KW-1185">Reference proteome</keyword>
<evidence type="ECO:0008006" key="3">
    <source>
        <dbReference type="Google" id="ProtNLM"/>
    </source>
</evidence>
<proteinExistence type="predicted"/>